<dbReference type="InterPro" id="IPR048011">
    <property type="entry name" value="NTP-PPase_MazG-like_C"/>
</dbReference>
<dbReference type="NCBIfam" id="NF007113">
    <property type="entry name" value="PRK09562.1"/>
    <property type="match status" value="1"/>
</dbReference>
<organism evidence="3">
    <name type="scientific">hydrothermal vent metagenome</name>
    <dbReference type="NCBI Taxonomy" id="652676"/>
    <lineage>
        <taxon>unclassified sequences</taxon>
        <taxon>metagenomes</taxon>
        <taxon>ecological metagenomes</taxon>
    </lineage>
</organism>
<dbReference type="PANTHER" id="PTHR30522:SF0">
    <property type="entry name" value="NUCLEOSIDE TRIPHOSPHATE PYROPHOSPHOHYDROLASE"/>
    <property type="match status" value="1"/>
</dbReference>
<keyword evidence="1" id="KW-0175">Coiled coil</keyword>
<dbReference type="InterPro" id="IPR048015">
    <property type="entry name" value="NTP-PPase_MazG-like_N"/>
</dbReference>
<dbReference type="FunFam" id="1.10.287.1080:FF:000001">
    <property type="entry name" value="Nucleoside triphosphate pyrophosphohydrolase"/>
    <property type="match status" value="1"/>
</dbReference>
<dbReference type="GO" id="GO:0046076">
    <property type="term" value="P:dTTP catabolic process"/>
    <property type="evidence" value="ECO:0007669"/>
    <property type="project" value="TreeGrafter"/>
</dbReference>
<dbReference type="Pfam" id="PF03819">
    <property type="entry name" value="MazG"/>
    <property type="match status" value="1"/>
</dbReference>
<dbReference type="GO" id="GO:0046081">
    <property type="term" value="P:dUTP catabolic process"/>
    <property type="evidence" value="ECO:0007669"/>
    <property type="project" value="TreeGrafter"/>
</dbReference>
<dbReference type="GO" id="GO:0046047">
    <property type="term" value="P:TTP catabolic process"/>
    <property type="evidence" value="ECO:0007669"/>
    <property type="project" value="TreeGrafter"/>
</dbReference>
<reference evidence="3" key="1">
    <citation type="submission" date="2018-06" db="EMBL/GenBank/DDBJ databases">
        <authorList>
            <person name="Zhirakovskaya E."/>
        </authorList>
    </citation>
    <scope>NUCLEOTIDE SEQUENCE</scope>
</reference>
<feature type="coiled-coil region" evidence="1">
    <location>
        <begin position="161"/>
        <end position="195"/>
    </location>
</feature>
<dbReference type="PANTHER" id="PTHR30522">
    <property type="entry name" value="NUCLEOSIDE TRIPHOSPHATE PYROPHOSPHOHYDROLASE"/>
    <property type="match status" value="1"/>
</dbReference>
<sequence>MSEISRLQKIMAQLRDPECGCPWDLKQTFETLIPHTLEEAYEVAYAIEQGDYDELKDELGDLLFQVVFYSQLAKEQARFEFKDVVEAICEKMLRRHPHVFDQQFTGGDDEQSIHRRWDEIKTQEKAHTAPSSVLDGLTRALPAMTLANKIQKKVAKVGFDWENCQQVIDKIEEELEEIKVELAKADNSARQHEEIGDLLFACVNLARKSNADPEQLLRKANQKFETRFRDLESQITARQLRISELSLETLEQYWRQAKKRVG</sequence>
<feature type="domain" description="NTP pyrophosphohydrolase MazG-like" evidence="2">
    <location>
        <begin position="27"/>
        <end position="100"/>
    </location>
</feature>
<dbReference type="GO" id="GO:0047693">
    <property type="term" value="F:ATP diphosphatase activity"/>
    <property type="evidence" value="ECO:0007669"/>
    <property type="project" value="UniProtKB-EC"/>
</dbReference>
<dbReference type="Gene3D" id="1.10.287.1080">
    <property type="entry name" value="MazG-like"/>
    <property type="match status" value="2"/>
</dbReference>
<dbReference type="GO" id="GO:0006203">
    <property type="term" value="P:dGTP catabolic process"/>
    <property type="evidence" value="ECO:0007669"/>
    <property type="project" value="TreeGrafter"/>
</dbReference>
<evidence type="ECO:0000313" key="3">
    <source>
        <dbReference type="EMBL" id="VAW87210.1"/>
    </source>
</evidence>
<name>A0A3B0ZDY0_9ZZZZ</name>
<dbReference type="InterPro" id="IPR004518">
    <property type="entry name" value="MazG-like_dom"/>
</dbReference>
<dbReference type="FunFam" id="1.10.287.1080:FF:000003">
    <property type="entry name" value="Nucleoside triphosphate pyrophosphohydrolase"/>
    <property type="match status" value="1"/>
</dbReference>
<dbReference type="CDD" id="cd11528">
    <property type="entry name" value="NTP-PPase_MazG_Nterm"/>
    <property type="match status" value="1"/>
</dbReference>
<evidence type="ECO:0000256" key="1">
    <source>
        <dbReference type="SAM" id="Coils"/>
    </source>
</evidence>
<protein>
    <submittedName>
        <fullName evidence="3">Nucleoside triphosphate pyrophosphohydrolase MazG</fullName>
        <ecNumber evidence="3">3.6.1.8</ecNumber>
    </submittedName>
</protein>
<proteinExistence type="predicted"/>
<dbReference type="InterPro" id="IPR011551">
    <property type="entry name" value="NTP_PyrPHydrolase_MazG"/>
</dbReference>
<dbReference type="EMBL" id="UOFP01000173">
    <property type="protein sequence ID" value="VAW87210.1"/>
    <property type="molecule type" value="Genomic_DNA"/>
</dbReference>
<dbReference type="AlphaFoldDB" id="A0A3B0ZDY0"/>
<dbReference type="SUPFAM" id="SSF101386">
    <property type="entry name" value="all-alpha NTP pyrophosphatases"/>
    <property type="match status" value="2"/>
</dbReference>
<dbReference type="GO" id="GO:0046052">
    <property type="term" value="P:UTP catabolic process"/>
    <property type="evidence" value="ECO:0007669"/>
    <property type="project" value="TreeGrafter"/>
</dbReference>
<dbReference type="CDD" id="cd11529">
    <property type="entry name" value="NTP-PPase_MazG_Cterm"/>
    <property type="match status" value="1"/>
</dbReference>
<dbReference type="NCBIfam" id="TIGR00444">
    <property type="entry name" value="mazG"/>
    <property type="match status" value="1"/>
</dbReference>
<dbReference type="GO" id="GO:0046061">
    <property type="term" value="P:dATP catabolic process"/>
    <property type="evidence" value="ECO:0007669"/>
    <property type="project" value="TreeGrafter"/>
</dbReference>
<gene>
    <name evidence="3" type="ORF">MNBD_GAMMA18-26</name>
</gene>
<dbReference type="EC" id="3.6.1.8" evidence="3"/>
<dbReference type="GO" id="GO:0006950">
    <property type="term" value="P:response to stress"/>
    <property type="evidence" value="ECO:0007669"/>
    <property type="project" value="UniProtKB-ARBA"/>
</dbReference>
<accession>A0A3B0ZDY0</accession>
<keyword evidence="3" id="KW-0378">Hydrolase</keyword>
<evidence type="ECO:0000259" key="2">
    <source>
        <dbReference type="Pfam" id="PF03819"/>
    </source>
</evidence>